<evidence type="ECO:0008006" key="3">
    <source>
        <dbReference type="Google" id="ProtNLM"/>
    </source>
</evidence>
<reference evidence="1 2" key="1">
    <citation type="submission" date="2022-12" db="EMBL/GenBank/DDBJ databases">
        <title>Chitinophagaceae gen. sp. nov., a new member of the family Chitinophagaceae, isolated from soil in a chemical factory.</title>
        <authorList>
            <person name="Ke Z."/>
        </authorList>
    </citation>
    <scope>NUCLEOTIDE SEQUENCE [LARGE SCALE GENOMIC DNA]</scope>
    <source>
        <strain evidence="1 2">LY-5</strain>
    </source>
</reference>
<evidence type="ECO:0000313" key="1">
    <source>
        <dbReference type="EMBL" id="MDA3614733.1"/>
    </source>
</evidence>
<accession>A0ABT4UIS0</accession>
<protein>
    <recommendedName>
        <fullName evidence="3">SMI1/KNR4 family protein</fullName>
    </recommendedName>
</protein>
<dbReference type="RefSeq" id="WP_407031058.1">
    <property type="nucleotide sequence ID" value="NZ_JAQGEF010000007.1"/>
</dbReference>
<organism evidence="1 2">
    <name type="scientific">Polluticaenibacter yanchengensis</name>
    <dbReference type="NCBI Taxonomy" id="3014562"/>
    <lineage>
        <taxon>Bacteria</taxon>
        <taxon>Pseudomonadati</taxon>
        <taxon>Bacteroidota</taxon>
        <taxon>Chitinophagia</taxon>
        <taxon>Chitinophagales</taxon>
        <taxon>Chitinophagaceae</taxon>
        <taxon>Polluticaenibacter</taxon>
    </lineage>
</organism>
<gene>
    <name evidence="1" type="ORF">O3P16_07930</name>
</gene>
<dbReference type="EMBL" id="JAQGEF010000007">
    <property type="protein sequence ID" value="MDA3614733.1"/>
    <property type="molecule type" value="Genomic_DNA"/>
</dbReference>
<dbReference type="Proteomes" id="UP001210231">
    <property type="component" value="Unassembled WGS sequence"/>
</dbReference>
<sequence length="127" mass="14829">MMTGNYVSAYGIVSQIVEIKYSFVRLKYMADGKERHSFVDYDRLEPIKLTEVILLNCGFDTVGFGDHNAVGFVGFRHGIWDVYMCDDNKIYVVKNTTETEVCEINYLHELQNLYYSLTKKQLQYEQV</sequence>
<proteinExistence type="predicted"/>
<evidence type="ECO:0000313" key="2">
    <source>
        <dbReference type="Proteomes" id="UP001210231"/>
    </source>
</evidence>
<name>A0ABT4UIS0_9BACT</name>
<keyword evidence="2" id="KW-1185">Reference proteome</keyword>
<comment type="caution">
    <text evidence="1">The sequence shown here is derived from an EMBL/GenBank/DDBJ whole genome shotgun (WGS) entry which is preliminary data.</text>
</comment>